<dbReference type="InterPro" id="IPR035422">
    <property type="entry name" value="AlgF"/>
</dbReference>
<gene>
    <name evidence="9" type="ORF">SAMN05878282_104181</name>
</gene>
<feature type="signal peptide" evidence="8">
    <location>
        <begin position="1"/>
        <end position="27"/>
    </location>
</feature>
<keyword evidence="9" id="KW-0808">Transferase</keyword>
<proteinExistence type="inferred from homology"/>
<accession>A0A1N6SWT7</accession>
<organism evidence="9 10">
    <name type="scientific">Aquipseudomonas alcaligenes</name>
    <name type="common">Pseudomonas alcaligenes</name>
    <dbReference type="NCBI Taxonomy" id="43263"/>
    <lineage>
        <taxon>Bacteria</taxon>
        <taxon>Pseudomonadati</taxon>
        <taxon>Pseudomonadota</taxon>
        <taxon>Gammaproteobacteria</taxon>
        <taxon>Pseudomonadales</taxon>
        <taxon>Pseudomonadaceae</taxon>
        <taxon>Aquipseudomonas</taxon>
    </lineage>
</organism>
<name>A0A1N6SWT7_AQUAC</name>
<keyword evidence="5 8" id="KW-0732">Signal</keyword>
<keyword evidence="7" id="KW-0016">Alginate biosynthesis</keyword>
<feature type="chain" id="PRO_5012410498" description="Alginate biosynthesis protein AlgF" evidence="8">
    <location>
        <begin position="28"/>
        <end position="215"/>
    </location>
</feature>
<evidence type="ECO:0000256" key="1">
    <source>
        <dbReference type="ARBA" id="ARBA00004418"/>
    </source>
</evidence>
<evidence type="ECO:0000256" key="7">
    <source>
        <dbReference type="ARBA" id="ARBA00022841"/>
    </source>
</evidence>
<dbReference type="EMBL" id="FTMP01000004">
    <property type="protein sequence ID" value="SIQ45484.1"/>
    <property type="molecule type" value="Genomic_DNA"/>
</dbReference>
<evidence type="ECO:0000256" key="3">
    <source>
        <dbReference type="ARBA" id="ARBA00010033"/>
    </source>
</evidence>
<sequence length="215" mass="22295">MKNASIRSLTLAMSCLGLLATSVASQANEGGLYGPTAPAGSAFVRTYNAGSSELDLSLGPVSIKDVAPQGSSDFKFLPAGSYSASAAGQSLSVTLKSDQYYTLVQLPGGKLSLVEDPAFKNRQKALVRLQNLSDTPVSLKTADGKTEVIQAVAGQGRGEREINPVKVRLALFAGERKVGDLSPLVLERGQVAALYVTGSGASLTPVWVQRPAGAE</sequence>
<comment type="subcellular location">
    <subcellularLocation>
        <location evidence="1">Periplasm</location>
    </subcellularLocation>
</comment>
<protein>
    <recommendedName>
        <fullName evidence="4">Alginate biosynthesis protein AlgF</fullName>
    </recommendedName>
</protein>
<dbReference type="Pfam" id="PF11182">
    <property type="entry name" value="AlgF"/>
    <property type="match status" value="1"/>
</dbReference>
<reference evidence="9 10" key="1">
    <citation type="submission" date="2017-01" db="EMBL/GenBank/DDBJ databases">
        <authorList>
            <person name="Mah S.A."/>
            <person name="Swanson W.J."/>
            <person name="Moy G.W."/>
            <person name="Vacquier V.D."/>
        </authorList>
    </citation>
    <scope>NUCLEOTIDE SEQUENCE [LARGE SCALE GENOMIC DNA]</scope>
    <source>
        <strain evidence="9 10">RU36E</strain>
    </source>
</reference>
<dbReference type="GO" id="GO:0042121">
    <property type="term" value="P:alginic acid biosynthetic process"/>
    <property type="evidence" value="ECO:0007669"/>
    <property type="project" value="UniProtKB-UniPathway"/>
</dbReference>
<evidence type="ECO:0000256" key="5">
    <source>
        <dbReference type="ARBA" id="ARBA00022729"/>
    </source>
</evidence>
<evidence type="ECO:0000313" key="10">
    <source>
        <dbReference type="Proteomes" id="UP000185841"/>
    </source>
</evidence>
<dbReference type="GO" id="GO:0016740">
    <property type="term" value="F:transferase activity"/>
    <property type="evidence" value="ECO:0007669"/>
    <property type="project" value="UniProtKB-KW"/>
</dbReference>
<keyword evidence="6" id="KW-0574">Periplasm</keyword>
<dbReference type="Proteomes" id="UP000185841">
    <property type="component" value="Unassembled WGS sequence"/>
</dbReference>
<dbReference type="AlphaFoldDB" id="A0A1N6SWT7"/>
<dbReference type="UniPathway" id="UPA00286"/>
<evidence type="ECO:0000256" key="8">
    <source>
        <dbReference type="SAM" id="SignalP"/>
    </source>
</evidence>
<comment type="pathway">
    <text evidence="2">Glycan biosynthesis; alginate biosynthesis.</text>
</comment>
<evidence type="ECO:0000313" key="9">
    <source>
        <dbReference type="EMBL" id="SIQ45484.1"/>
    </source>
</evidence>
<evidence type="ECO:0000256" key="2">
    <source>
        <dbReference type="ARBA" id="ARBA00005182"/>
    </source>
</evidence>
<dbReference type="GO" id="GO:0042597">
    <property type="term" value="C:periplasmic space"/>
    <property type="evidence" value="ECO:0007669"/>
    <property type="project" value="UniProtKB-SubCell"/>
</dbReference>
<evidence type="ECO:0000256" key="6">
    <source>
        <dbReference type="ARBA" id="ARBA00022764"/>
    </source>
</evidence>
<comment type="similarity">
    <text evidence="3">Belongs to the AlgF family.</text>
</comment>
<evidence type="ECO:0000256" key="4">
    <source>
        <dbReference type="ARBA" id="ARBA00013964"/>
    </source>
</evidence>
<dbReference type="RefSeq" id="WP_076426574.1">
    <property type="nucleotide sequence ID" value="NZ_FTMP01000004.1"/>
</dbReference>